<evidence type="ECO:0000313" key="4">
    <source>
        <dbReference type="Proteomes" id="UP000199301"/>
    </source>
</evidence>
<keyword evidence="2" id="KW-0472">Membrane</keyword>
<dbReference type="STRING" id="995062.SAMN04489718_2561"/>
<feature type="compositionally biased region" description="Acidic residues" evidence="1">
    <location>
        <begin position="256"/>
        <end position="269"/>
    </location>
</feature>
<dbReference type="OrthoDB" id="3696421at2"/>
<organism evidence="3 4">
    <name type="scientific">Actinopolyspora saharensis</name>
    <dbReference type="NCBI Taxonomy" id="995062"/>
    <lineage>
        <taxon>Bacteria</taxon>
        <taxon>Bacillati</taxon>
        <taxon>Actinomycetota</taxon>
        <taxon>Actinomycetes</taxon>
        <taxon>Actinopolysporales</taxon>
        <taxon>Actinopolysporaceae</taxon>
        <taxon>Actinopolyspora</taxon>
    </lineage>
</organism>
<keyword evidence="4" id="KW-1185">Reference proteome</keyword>
<gene>
    <name evidence="3" type="ORF">SAMN04489718_2561</name>
</gene>
<name>A0A1H1EJ62_9ACTN</name>
<protein>
    <recommendedName>
        <fullName evidence="5">Transmembrane protein</fullName>
    </recommendedName>
</protein>
<dbReference type="NCBIfam" id="NF045516">
    <property type="entry name" value="GlpR"/>
    <property type="match status" value="1"/>
</dbReference>
<dbReference type="EMBL" id="FNKO01000002">
    <property type="protein sequence ID" value="SDQ88620.1"/>
    <property type="molecule type" value="Genomic_DNA"/>
</dbReference>
<sequence length="282" mass="31409">MLSSLIFVALAAAWLIVLVPMFARRRQEVSRTTDTALSARVIRRGGERRSASTGGSSGNKGKEALAMPDSEGKVDPNTAHDDTDGAELDEDLDEDFDAPDEEQWRGVRGEEVRSGRRYRPGRGGFDPDAAALAARTKYARRQRIVLVMLVVAVLTALLAGFFWSVLWWFHGIVDLSLIGYLGYLRRQVRIEEDVRNRRLARMNGERPRSEQEHDSPEPSRAEASAAAEDVEDPADSESGWGVGNSHVRSGSGVEVLDIDDEDPEFDELDDRLWQPYRRAVGE</sequence>
<dbReference type="Proteomes" id="UP000199301">
    <property type="component" value="Unassembled WGS sequence"/>
</dbReference>
<dbReference type="InterPro" id="IPR053779">
    <property type="entry name" value="GlpR"/>
</dbReference>
<feature type="region of interest" description="Disordered" evidence="1">
    <location>
        <begin position="201"/>
        <end position="272"/>
    </location>
</feature>
<evidence type="ECO:0000256" key="1">
    <source>
        <dbReference type="SAM" id="MobiDB-lite"/>
    </source>
</evidence>
<evidence type="ECO:0008006" key="5">
    <source>
        <dbReference type="Google" id="ProtNLM"/>
    </source>
</evidence>
<feature type="transmembrane region" description="Helical" evidence="2">
    <location>
        <begin position="6"/>
        <end position="23"/>
    </location>
</feature>
<feature type="region of interest" description="Disordered" evidence="1">
    <location>
        <begin position="40"/>
        <end position="125"/>
    </location>
</feature>
<dbReference type="AlphaFoldDB" id="A0A1H1EJ62"/>
<evidence type="ECO:0000256" key="2">
    <source>
        <dbReference type="SAM" id="Phobius"/>
    </source>
</evidence>
<feature type="compositionally biased region" description="Basic and acidic residues" evidence="1">
    <location>
        <begin position="203"/>
        <end position="220"/>
    </location>
</feature>
<feature type="transmembrane region" description="Helical" evidence="2">
    <location>
        <begin position="167"/>
        <end position="184"/>
    </location>
</feature>
<proteinExistence type="predicted"/>
<feature type="compositionally biased region" description="Acidic residues" evidence="1">
    <location>
        <begin position="84"/>
        <end position="101"/>
    </location>
</feature>
<dbReference type="RefSeq" id="WP_092524146.1">
    <property type="nucleotide sequence ID" value="NZ_FNKO01000002.1"/>
</dbReference>
<feature type="compositionally biased region" description="Basic and acidic residues" evidence="1">
    <location>
        <begin position="70"/>
        <end position="83"/>
    </location>
</feature>
<accession>A0A1H1EJ62</accession>
<keyword evidence="2" id="KW-0812">Transmembrane</keyword>
<reference evidence="4" key="1">
    <citation type="submission" date="2016-10" db="EMBL/GenBank/DDBJ databases">
        <authorList>
            <person name="Varghese N."/>
            <person name="Submissions S."/>
        </authorList>
    </citation>
    <scope>NUCLEOTIDE SEQUENCE [LARGE SCALE GENOMIC DNA]</scope>
    <source>
        <strain evidence="4">DSM 45459</strain>
    </source>
</reference>
<feature type="compositionally biased region" description="Basic and acidic residues" evidence="1">
    <location>
        <begin position="102"/>
        <end position="114"/>
    </location>
</feature>
<keyword evidence="2" id="KW-1133">Transmembrane helix</keyword>
<evidence type="ECO:0000313" key="3">
    <source>
        <dbReference type="EMBL" id="SDQ88620.1"/>
    </source>
</evidence>
<feature type="transmembrane region" description="Helical" evidence="2">
    <location>
        <begin position="144"/>
        <end position="161"/>
    </location>
</feature>